<proteinExistence type="inferred from homology"/>
<dbReference type="InterPro" id="IPR022926">
    <property type="entry name" value="NH(3)-dep_NAD(+)_synth"/>
</dbReference>
<dbReference type="NCBIfam" id="TIGR00552">
    <property type="entry name" value="nadE"/>
    <property type="match status" value="1"/>
</dbReference>
<evidence type="ECO:0000256" key="5">
    <source>
        <dbReference type="ARBA" id="ARBA00022741"/>
    </source>
</evidence>
<dbReference type="InterPro" id="IPR014729">
    <property type="entry name" value="Rossmann-like_a/b/a_fold"/>
</dbReference>
<evidence type="ECO:0000256" key="6">
    <source>
        <dbReference type="ARBA" id="ARBA00022840"/>
    </source>
</evidence>
<keyword evidence="4" id="KW-0479">Metal-binding</keyword>
<name>A0A0F9Q3Y0_9ZZZZ</name>
<evidence type="ECO:0000256" key="2">
    <source>
        <dbReference type="ARBA" id="ARBA00005859"/>
    </source>
</evidence>
<dbReference type="GO" id="GO:0008795">
    <property type="term" value="F:NAD+ synthase activity"/>
    <property type="evidence" value="ECO:0007669"/>
    <property type="project" value="InterPro"/>
</dbReference>
<evidence type="ECO:0000256" key="3">
    <source>
        <dbReference type="ARBA" id="ARBA00022598"/>
    </source>
</evidence>
<accession>A0A0F9Q3Y0</accession>
<comment type="caution">
    <text evidence="10">The sequence shown here is derived from an EMBL/GenBank/DDBJ whole genome shotgun (WGS) entry which is preliminary data.</text>
</comment>
<organism evidence="10">
    <name type="scientific">marine sediment metagenome</name>
    <dbReference type="NCBI Taxonomy" id="412755"/>
    <lineage>
        <taxon>unclassified sequences</taxon>
        <taxon>metagenomes</taxon>
        <taxon>ecological metagenomes</taxon>
    </lineage>
</organism>
<protein>
    <recommendedName>
        <fullName evidence="9">NAD/GMP synthase domain-containing protein</fullName>
    </recommendedName>
</protein>
<keyword evidence="8" id="KW-0520">NAD</keyword>
<dbReference type="SUPFAM" id="SSF52402">
    <property type="entry name" value="Adenine nucleotide alpha hydrolases-like"/>
    <property type="match status" value="1"/>
</dbReference>
<keyword evidence="6" id="KW-0067">ATP-binding</keyword>
<dbReference type="UniPathway" id="UPA00253"/>
<keyword evidence="3" id="KW-0436">Ligase</keyword>
<keyword evidence="7" id="KW-0460">Magnesium</keyword>
<evidence type="ECO:0000256" key="4">
    <source>
        <dbReference type="ARBA" id="ARBA00022723"/>
    </source>
</evidence>
<gene>
    <name evidence="10" type="ORF">LCGC14_0766250</name>
</gene>
<feature type="domain" description="NAD/GMP synthase" evidence="9">
    <location>
        <begin position="12"/>
        <end position="246"/>
    </location>
</feature>
<dbReference type="InterPro" id="IPR003694">
    <property type="entry name" value="NAD_synthase"/>
</dbReference>
<evidence type="ECO:0000256" key="8">
    <source>
        <dbReference type="ARBA" id="ARBA00023027"/>
    </source>
</evidence>
<evidence type="ECO:0000256" key="1">
    <source>
        <dbReference type="ARBA" id="ARBA00004790"/>
    </source>
</evidence>
<dbReference type="Gene3D" id="3.40.50.620">
    <property type="entry name" value="HUPs"/>
    <property type="match status" value="1"/>
</dbReference>
<dbReference type="GO" id="GO:0046872">
    <property type="term" value="F:metal ion binding"/>
    <property type="evidence" value="ECO:0007669"/>
    <property type="project" value="UniProtKB-KW"/>
</dbReference>
<dbReference type="PANTHER" id="PTHR23090">
    <property type="entry name" value="NH 3 /GLUTAMINE-DEPENDENT NAD + SYNTHETASE"/>
    <property type="match status" value="1"/>
</dbReference>
<comment type="similarity">
    <text evidence="2">Belongs to the NAD synthetase family.</text>
</comment>
<dbReference type="GO" id="GO:0004359">
    <property type="term" value="F:glutaminase activity"/>
    <property type="evidence" value="ECO:0007669"/>
    <property type="project" value="InterPro"/>
</dbReference>
<sequence>MRKLDYNQTIIDIVEWIREYVESANVNGIVVGISGGIDSATTTSLCVKALGKESIIGLGLPCSSVPQDLIDGQIFAENLGIRFIIIDLTNTYNEFLKSASASINSNQLAMANIKPRLRMITNYFIGQSLGKFLVAGTSNRSELAIGYFTKFGDGGVDFEAIGSLYKCEVREIAKLLNIPDVIIKKTPSAGLWEGQTDEDEIGIKYDILDEILYRIDNSLSMVDLNTDIIKLVKDMIEKARHKNSLPPVFTINS</sequence>
<evidence type="ECO:0000256" key="7">
    <source>
        <dbReference type="ARBA" id="ARBA00022842"/>
    </source>
</evidence>
<evidence type="ECO:0000313" key="10">
    <source>
        <dbReference type="EMBL" id="KKN37179.1"/>
    </source>
</evidence>
<dbReference type="Pfam" id="PF02540">
    <property type="entry name" value="NAD_synthase"/>
    <property type="match status" value="1"/>
</dbReference>
<keyword evidence="5" id="KW-0547">Nucleotide-binding</keyword>
<dbReference type="NCBIfam" id="NF010587">
    <property type="entry name" value="PRK13980.1"/>
    <property type="match status" value="1"/>
</dbReference>
<dbReference type="AlphaFoldDB" id="A0A0F9Q3Y0"/>
<dbReference type="InterPro" id="IPR022310">
    <property type="entry name" value="NAD/GMP_synthase"/>
</dbReference>
<dbReference type="EMBL" id="LAZR01001914">
    <property type="protein sequence ID" value="KKN37179.1"/>
    <property type="molecule type" value="Genomic_DNA"/>
</dbReference>
<dbReference type="GO" id="GO:0009435">
    <property type="term" value="P:NAD+ biosynthetic process"/>
    <property type="evidence" value="ECO:0007669"/>
    <property type="project" value="UniProtKB-UniPathway"/>
</dbReference>
<dbReference type="HAMAP" id="MF_00193">
    <property type="entry name" value="NadE_ammonia_dep"/>
    <property type="match status" value="1"/>
</dbReference>
<evidence type="ECO:0000259" key="9">
    <source>
        <dbReference type="Pfam" id="PF02540"/>
    </source>
</evidence>
<comment type="pathway">
    <text evidence="1">Cofactor biosynthesis; NAD(+) biosynthesis.</text>
</comment>
<reference evidence="10" key="1">
    <citation type="journal article" date="2015" name="Nature">
        <title>Complex archaea that bridge the gap between prokaryotes and eukaryotes.</title>
        <authorList>
            <person name="Spang A."/>
            <person name="Saw J.H."/>
            <person name="Jorgensen S.L."/>
            <person name="Zaremba-Niedzwiedzka K."/>
            <person name="Martijn J."/>
            <person name="Lind A.E."/>
            <person name="van Eijk R."/>
            <person name="Schleper C."/>
            <person name="Guy L."/>
            <person name="Ettema T.J."/>
        </authorList>
    </citation>
    <scope>NUCLEOTIDE SEQUENCE</scope>
</reference>
<dbReference type="CDD" id="cd00553">
    <property type="entry name" value="NAD_synthase"/>
    <property type="match status" value="1"/>
</dbReference>
<dbReference type="GO" id="GO:0003952">
    <property type="term" value="F:NAD+ synthase (glutamine-hydrolyzing) activity"/>
    <property type="evidence" value="ECO:0007669"/>
    <property type="project" value="InterPro"/>
</dbReference>
<dbReference type="GO" id="GO:0005524">
    <property type="term" value="F:ATP binding"/>
    <property type="evidence" value="ECO:0007669"/>
    <property type="project" value="UniProtKB-KW"/>
</dbReference>
<dbReference type="PANTHER" id="PTHR23090:SF9">
    <property type="entry name" value="GLUTAMINE-DEPENDENT NAD(+) SYNTHETASE"/>
    <property type="match status" value="1"/>
</dbReference>
<dbReference type="GO" id="GO:0005737">
    <property type="term" value="C:cytoplasm"/>
    <property type="evidence" value="ECO:0007669"/>
    <property type="project" value="InterPro"/>
</dbReference>